<evidence type="ECO:0000256" key="11">
    <source>
        <dbReference type="HAMAP-Rule" id="MF_01209"/>
    </source>
</evidence>
<dbReference type="CDD" id="cd01744">
    <property type="entry name" value="GATase1_CPSase"/>
    <property type="match status" value="1"/>
</dbReference>
<proteinExistence type="inferred from homology"/>
<dbReference type="GO" id="GO:0006541">
    <property type="term" value="P:glutamine metabolic process"/>
    <property type="evidence" value="ECO:0007669"/>
    <property type="project" value="InterPro"/>
</dbReference>
<dbReference type="EMBL" id="CP025958">
    <property type="protein sequence ID" value="AWM41230.1"/>
    <property type="molecule type" value="Genomic_DNA"/>
</dbReference>
<dbReference type="NCBIfam" id="NF009475">
    <property type="entry name" value="PRK12838.1"/>
    <property type="match status" value="1"/>
</dbReference>
<gene>
    <name evidence="11" type="primary">carA</name>
    <name evidence="13" type="ORF">C1280_32385</name>
</gene>
<name>A0A2Z3HID7_9BACT</name>
<evidence type="ECO:0000256" key="4">
    <source>
        <dbReference type="ARBA" id="ARBA00022598"/>
    </source>
</evidence>
<dbReference type="Gene3D" id="3.40.50.880">
    <property type="match status" value="1"/>
</dbReference>
<feature type="binding site" evidence="11">
    <location>
        <position position="306"/>
    </location>
    <ligand>
        <name>L-glutamine</name>
        <dbReference type="ChEBI" id="CHEBI:58359"/>
    </ligand>
</feature>
<reference evidence="13 14" key="1">
    <citation type="submission" date="2018-01" db="EMBL/GenBank/DDBJ databases">
        <title>G. obscuriglobus.</title>
        <authorList>
            <person name="Franke J."/>
            <person name="Blomberg W."/>
            <person name="Selmecki A."/>
        </authorList>
    </citation>
    <scope>NUCLEOTIDE SEQUENCE [LARGE SCALE GENOMIC DNA]</scope>
    <source>
        <strain evidence="13 14">DSM 5831</strain>
    </source>
</reference>
<comment type="catalytic activity">
    <reaction evidence="9 11">
        <text>hydrogencarbonate + L-glutamine + 2 ATP + H2O = carbamoyl phosphate + L-glutamate + 2 ADP + phosphate + 2 H(+)</text>
        <dbReference type="Rhea" id="RHEA:18633"/>
        <dbReference type="ChEBI" id="CHEBI:15377"/>
        <dbReference type="ChEBI" id="CHEBI:15378"/>
        <dbReference type="ChEBI" id="CHEBI:17544"/>
        <dbReference type="ChEBI" id="CHEBI:29985"/>
        <dbReference type="ChEBI" id="CHEBI:30616"/>
        <dbReference type="ChEBI" id="CHEBI:43474"/>
        <dbReference type="ChEBI" id="CHEBI:58228"/>
        <dbReference type="ChEBI" id="CHEBI:58359"/>
        <dbReference type="ChEBI" id="CHEBI:456216"/>
        <dbReference type="EC" id="6.3.5.5"/>
    </reaction>
</comment>
<feature type="binding site" evidence="11">
    <location>
        <position position="263"/>
    </location>
    <ligand>
        <name>L-glutamine</name>
        <dbReference type="ChEBI" id="CHEBI:58359"/>
    </ligand>
</feature>
<dbReference type="PRINTS" id="PR00099">
    <property type="entry name" value="CPSGATASE"/>
</dbReference>
<evidence type="ECO:0000313" key="13">
    <source>
        <dbReference type="EMBL" id="AWM41230.1"/>
    </source>
</evidence>
<dbReference type="GO" id="GO:0006207">
    <property type="term" value="P:'de novo' pyrimidine nucleobase biosynthetic process"/>
    <property type="evidence" value="ECO:0007669"/>
    <property type="project" value="InterPro"/>
</dbReference>
<evidence type="ECO:0000256" key="3">
    <source>
        <dbReference type="ARBA" id="ARBA00007800"/>
    </source>
</evidence>
<feature type="binding site" evidence="11">
    <location>
        <position position="237"/>
    </location>
    <ligand>
        <name>L-glutamine</name>
        <dbReference type="ChEBI" id="CHEBI:58359"/>
    </ligand>
</feature>
<dbReference type="InterPro" id="IPR029062">
    <property type="entry name" value="Class_I_gatase-like"/>
</dbReference>
<dbReference type="GO" id="GO:0044205">
    <property type="term" value="P:'de novo' UMP biosynthetic process"/>
    <property type="evidence" value="ECO:0007669"/>
    <property type="project" value="UniProtKB-UniRule"/>
</dbReference>
<dbReference type="RefSeq" id="WP_010041403.1">
    <property type="nucleotide sequence ID" value="NZ_CP025958.1"/>
</dbReference>
<evidence type="ECO:0000256" key="7">
    <source>
        <dbReference type="ARBA" id="ARBA00022962"/>
    </source>
</evidence>
<dbReference type="SUPFAM" id="SSF52021">
    <property type="entry name" value="Carbamoyl phosphate synthetase, small subunit N-terminal domain"/>
    <property type="match status" value="1"/>
</dbReference>
<keyword evidence="6 11" id="KW-0067">ATP-binding</keyword>
<evidence type="ECO:0000256" key="6">
    <source>
        <dbReference type="ARBA" id="ARBA00022840"/>
    </source>
</evidence>
<comment type="catalytic activity">
    <reaction evidence="10 11">
        <text>L-glutamine + H2O = L-glutamate + NH4(+)</text>
        <dbReference type="Rhea" id="RHEA:15889"/>
        <dbReference type="ChEBI" id="CHEBI:15377"/>
        <dbReference type="ChEBI" id="CHEBI:28938"/>
        <dbReference type="ChEBI" id="CHEBI:29985"/>
        <dbReference type="ChEBI" id="CHEBI:58359"/>
    </reaction>
</comment>
<evidence type="ECO:0000256" key="8">
    <source>
        <dbReference type="ARBA" id="ARBA00022975"/>
    </source>
</evidence>
<dbReference type="NCBIfam" id="TIGR01368">
    <property type="entry name" value="CPSaseIIsmall"/>
    <property type="match status" value="1"/>
</dbReference>
<evidence type="ECO:0000256" key="1">
    <source>
        <dbReference type="ARBA" id="ARBA00004812"/>
    </source>
</evidence>
<feature type="active site" evidence="11">
    <location>
        <position position="346"/>
    </location>
</feature>
<dbReference type="Proteomes" id="UP000245802">
    <property type="component" value="Chromosome"/>
</dbReference>
<dbReference type="InterPro" id="IPR035686">
    <property type="entry name" value="CPSase_GATase1"/>
</dbReference>
<dbReference type="PROSITE" id="PS51273">
    <property type="entry name" value="GATASE_TYPE_1"/>
    <property type="match status" value="1"/>
</dbReference>
<dbReference type="AlphaFoldDB" id="A0A2Z3HID7"/>
<keyword evidence="8 11" id="KW-0665">Pyrimidine biosynthesis</keyword>
<sequence length="368" mass="39850">MHAKLALADGTVFTGRGFGATGETLGEVVFNTSMAGYQEVLTDPSYTGQIVTMTYPLIGNYGTTADDEESNAVRVAGFIVRELTRVPSNFRSDRDLDSYLKASNVVGIEGIDTRALVRRLRVRGSMNGILSTADLDDASLVAKARAFPGMEGRDLVSEVVPKQSFKWDKGFGAFADHVLPHRPATKKVVAIDYGMKWNILRCLTQVGCDVTVVPGTASADEVLAHNPDGIFLSNGPGDPAAVGYAINTVKQLIPKKPLFGICLGHQLLGLALGASTFKLKFGHRGANQPVRNELTKQIEITTQNHGFAVDPTTLPKDVQPTHINLNDNTLEGLRHTTLPVFSVQYHPEAAAGPHDSSYLFEEFRKLMD</sequence>
<dbReference type="PANTHER" id="PTHR43418">
    <property type="entry name" value="MULTIFUNCTIONAL TRYPTOPHAN BIOSYNTHESIS PROTEIN-RELATED"/>
    <property type="match status" value="1"/>
</dbReference>
<dbReference type="FunFam" id="3.50.30.20:FF:000001">
    <property type="entry name" value="Carbamoyl-phosphate synthase small chain"/>
    <property type="match status" value="1"/>
</dbReference>
<keyword evidence="5 11" id="KW-0547">Nucleotide-binding</keyword>
<organism evidence="13 14">
    <name type="scientific">Gemmata obscuriglobus</name>
    <dbReference type="NCBI Taxonomy" id="114"/>
    <lineage>
        <taxon>Bacteria</taxon>
        <taxon>Pseudomonadati</taxon>
        <taxon>Planctomycetota</taxon>
        <taxon>Planctomycetia</taxon>
        <taxon>Gemmatales</taxon>
        <taxon>Gemmataceae</taxon>
        <taxon>Gemmata</taxon>
    </lineage>
</organism>
<feature type="binding site" evidence="11">
    <location>
        <position position="304"/>
    </location>
    <ligand>
        <name>L-glutamine</name>
        <dbReference type="ChEBI" id="CHEBI:58359"/>
    </ligand>
</feature>
<dbReference type="PRINTS" id="PR00096">
    <property type="entry name" value="GATASE"/>
</dbReference>
<evidence type="ECO:0000256" key="5">
    <source>
        <dbReference type="ARBA" id="ARBA00022741"/>
    </source>
</evidence>
<dbReference type="GO" id="GO:0005524">
    <property type="term" value="F:ATP binding"/>
    <property type="evidence" value="ECO:0007669"/>
    <property type="project" value="UniProtKB-UniRule"/>
</dbReference>
<dbReference type="SMART" id="SM01097">
    <property type="entry name" value="CPSase_sm_chain"/>
    <property type="match status" value="1"/>
</dbReference>
<feature type="binding site" evidence="11">
    <location>
        <position position="45"/>
    </location>
    <ligand>
        <name>L-glutamine</name>
        <dbReference type="ChEBI" id="CHEBI:58359"/>
    </ligand>
</feature>
<keyword evidence="14" id="KW-1185">Reference proteome</keyword>
<dbReference type="InterPro" id="IPR036480">
    <property type="entry name" value="CarbP_synth_ssu_N_sf"/>
</dbReference>
<dbReference type="Pfam" id="PF00117">
    <property type="entry name" value="GATase"/>
    <property type="match status" value="1"/>
</dbReference>
<dbReference type="GO" id="GO:0004088">
    <property type="term" value="F:carbamoyl-phosphate synthase (glutamine-hydrolyzing) activity"/>
    <property type="evidence" value="ECO:0007669"/>
    <property type="project" value="UniProtKB-UniRule"/>
</dbReference>
<feature type="binding site" evidence="11">
    <location>
        <position position="266"/>
    </location>
    <ligand>
        <name>L-glutamine</name>
        <dbReference type="ChEBI" id="CHEBI:58359"/>
    </ligand>
</feature>
<dbReference type="PANTHER" id="PTHR43418:SF7">
    <property type="entry name" value="CARBAMOYL-PHOSPHATE SYNTHASE SMALL CHAIN"/>
    <property type="match status" value="1"/>
</dbReference>
<dbReference type="InterPro" id="IPR006274">
    <property type="entry name" value="CarbamoylP_synth_ssu"/>
</dbReference>
<dbReference type="InterPro" id="IPR017926">
    <property type="entry name" value="GATASE"/>
</dbReference>
<protein>
    <recommendedName>
        <fullName evidence="11">Carbamoyl phosphate synthase small chain</fullName>
        <ecNumber evidence="11">6.3.5.5</ecNumber>
    </recommendedName>
    <alternativeName>
        <fullName evidence="11">Carbamoyl phosphate synthetase glutamine chain</fullName>
    </alternativeName>
</protein>
<dbReference type="HAMAP" id="MF_01209">
    <property type="entry name" value="CPSase_S_chain"/>
    <property type="match status" value="1"/>
</dbReference>
<dbReference type="PRINTS" id="PR00097">
    <property type="entry name" value="ANTSNTHASEII"/>
</dbReference>
<evidence type="ECO:0000313" key="14">
    <source>
        <dbReference type="Proteomes" id="UP000245802"/>
    </source>
</evidence>
<evidence type="ECO:0000259" key="12">
    <source>
        <dbReference type="SMART" id="SM01097"/>
    </source>
</evidence>
<feature type="region of interest" description="CPSase" evidence="11">
    <location>
        <begin position="1"/>
        <end position="171"/>
    </location>
</feature>
<feature type="active site" evidence="11">
    <location>
        <position position="348"/>
    </location>
</feature>
<feature type="domain" description="Carbamoyl-phosphate synthase small subunit N-terminal" evidence="12">
    <location>
        <begin position="1"/>
        <end position="131"/>
    </location>
</feature>
<dbReference type="SUPFAM" id="SSF52317">
    <property type="entry name" value="Class I glutamine amidotransferase-like"/>
    <property type="match status" value="1"/>
</dbReference>
<dbReference type="EC" id="6.3.5.5" evidence="11"/>
<dbReference type="UniPathway" id="UPA00068">
    <property type="reaction ID" value="UER00171"/>
</dbReference>
<keyword evidence="11" id="KW-0055">Arginine biosynthesis</keyword>
<comment type="function">
    <text evidence="11">Small subunit of the glutamine-dependent carbamoyl phosphate synthetase (CPSase). CPSase catalyzes the formation of carbamoyl phosphate from the ammonia moiety of glutamine, carbonate, and phosphate donated by ATP, constituting the first step of 2 biosynthetic pathways, one leading to arginine and/or urea and the other to pyrimidine nucleotides. The small subunit (glutamine amidotransferase) binds and cleaves glutamine to supply the large subunit with the substrate ammonia.</text>
</comment>
<dbReference type="GO" id="GO:0006526">
    <property type="term" value="P:L-arginine biosynthetic process"/>
    <property type="evidence" value="ECO:0007669"/>
    <property type="project" value="UniProtKB-UniRule"/>
</dbReference>
<dbReference type="OrthoDB" id="9804328at2"/>
<accession>A0A2Z3HID7</accession>
<dbReference type="Pfam" id="PF00988">
    <property type="entry name" value="CPSase_sm_chain"/>
    <property type="match status" value="1"/>
</dbReference>
<feature type="binding site" evidence="11">
    <location>
        <position position="307"/>
    </location>
    <ligand>
        <name>L-glutamine</name>
        <dbReference type="ChEBI" id="CHEBI:58359"/>
    </ligand>
</feature>
<comment type="subunit">
    <text evidence="11">Composed of two chains; the small (or glutamine) chain promotes the hydrolysis of glutamine to ammonia, which is used by the large (or ammonia) chain to synthesize carbamoyl phosphate. Tetramer of heterodimers (alpha,beta)4.</text>
</comment>
<keyword evidence="4 11" id="KW-0436">Ligase</keyword>
<dbReference type="UniPathway" id="UPA00070">
    <property type="reaction ID" value="UER00115"/>
</dbReference>
<dbReference type="InterPro" id="IPR002474">
    <property type="entry name" value="CarbamoylP_synth_ssu_N"/>
</dbReference>
<comment type="pathway">
    <text evidence="2 11">Amino-acid biosynthesis; L-arginine biosynthesis; carbamoyl phosphate from bicarbonate: step 1/1.</text>
</comment>
<evidence type="ECO:0000256" key="2">
    <source>
        <dbReference type="ARBA" id="ARBA00005077"/>
    </source>
</evidence>
<dbReference type="InterPro" id="IPR050472">
    <property type="entry name" value="Anth_synth/Amidotransfase"/>
</dbReference>
<dbReference type="KEGG" id="gog:C1280_32385"/>
<keyword evidence="11" id="KW-0028">Amino-acid biosynthesis</keyword>
<dbReference type="GO" id="GO:0004359">
    <property type="term" value="F:glutaminase activity"/>
    <property type="evidence" value="ECO:0007669"/>
    <property type="project" value="RHEA"/>
</dbReference>
<dbReference type="Gene3D" id="3.50.30.20">
    <property type="entry name" value="Carbamoyl-phosphate synthase small subunit, N-terminal domain"/>
    <property type="match status" value="1"/>
</dbReference>
<feature type="active site" description="Nucleophile" evidence="11">
    <location>
        <position position="262"/>
    </location>
</feature>
<comment type="similarity">
    <text evidence="3 11">Belongs to the CarA family.</text>
</comment>
<evidence type="ECO:0000256" key="9">
    <source>
        <dbReference type="ARBA" id="ARBA00048816"/>
    </source>
</evidence>
<evidence type="ECO:0000256" key="10">
    <source>
        <dbReference type="ARBA" id="ARBA00049285"/>
    </source>
</evidence>
<comment type="pathway">
    <text evidence="1 11">Pyrimidine metabolism; UMP biosynthesis via de novo pathway; (S)-dihydroorotate from bicarbonate: step 1/3.</text>
</comment>
<feature type="binding site" evidence="11">
    <location>
        <position position="235"/>
    </location>
    <ligand>
        <name>L-glutamine</name>
        <dbReference type="ChEBI" id="CHEBI:58359"/>
    </ligand>
</feature>
<keyword evidence="7 11" id="KW-0315">Glutamine amidotransferase</keyword>